<reference evidence="1 2" key="1">
    <citation type="submission" date="2017-09" db="EMBL/GenBank/DDBJ databases">
        <title>Complete genome sequence of Verrucomicrobial strain HZ-65, isolated from freshwater.</title>
        <authorList>
            <person name="Choi A."/>
        </authorList>
    </citation>
    <scope>NUCLEOTIDE SEQUENCE [LARGE SCALE GENOMIC DNA]</scope>
    <source>
        <strain evidence="1 2">HZ-65</strain>
    </source>
</reference>
<name>A0A290QMB5_9BACT</name>
<keyword evidence="2" id="KW-1185">Reference proteome</keyword>
<accession>A0A290QMB5</accession>
<proteinExistence type="predicted"/>
<dbReference type="EMBL" id="CP023344">
    <property type="protein sequence ID" value="ATC65272.1"/>
    <property type="molecule type" value="Genomic_DNA"/>
</dbReference>
<gene>
    <name evidence="1" type="ORF">CMV30_15680</name>
</gene>
<evidence type="ECO:0000313" key="1">
    <source>
        <dbReference type="EMBL" id="ATC65272.1"/>
    </source>
</evidence>
<evidence type="ECO:0008006" key="3">
    <source>
        <dbReference type="Google" id="ProtNLM"/>
    </source>
</evidence>
<dbReference type="Proteomes" id="UP000217265">
    <property type="component" value="Chromosome"/>
</dbReference>
<evidence type="ECO:0000313" key="2">
    <source>
        <dbReference type="Proteomes" id="UP000217265"/>
    </source>
</evidence>
<dbReference type="InterPro" id="IPR005358">
    <property type="entry name" value="Puta_zinc/iron-chelating_dom"/>
</dbReference>
<dbReference type="AlphaFoldDB" id="A0A290QMB5"/>
<dbReference type="KEGG" id="vbh:CMV30_15680"/>
<organism evidence="1 2">
    <name type="scientific">Nibricoccus aquaticus</name>
    <dbReference type="NCBI Taxonomy" id="2576891"/>
    <lineage>
        <taxon>Bacteria</taxon>
        <taxon>Pseudomonadati</taxon>
        <taxon>Verrucomicrobiota</taxon>
        <taxon>Opitutia</taxon>
        <taxon>Opitutales</taxon>
        <taxon>Opitutaceae</taxon>
        <taxon>Nibricoccus</taxon>
    </lineage>
</organism>
<protein>
    <recommendedName>
        <fullName evidence="3">Zinc/iron-chelating domain-containing protein</fullName>
    </recommendedName>
</protein>
<dbReference type="Pfam" id="PF03692">
    <property type="entry name" value="CxxCxxCC"/>
    <property type="match status" value="1"/>
</dbReference>
<sequence>MRGCMCAQFSPEEDELFEKTGASVLRRLRKTKNPADLLSVVASAHKEFDRAYAAAPAAARESVACRAGCDACCHVPVGLLAHEVLIAAQHVQMTFSPEELEALIERAAAHRAAFAGKSNHERTDLRTPCVLLRDGSCSIYAARPEACRSHHSTNAEACRMNLATGREDIDVYVPGVRGRMFAVMLSIDQAVAEAGFDGRAYDFGSALHEALTNSFCAARWVQRQAAFPEDCWEASEDGDDESGVIRAEGFFQ</sequence>